<accession>A0A3S3QR79</accession>
<dbReference type="Proteomes" id="UP000283530">
    <property type="component" value="Unassembled WGS sequence"/>
</dbReference>
<comment type="caution">
    <text evidence="2">The sequence shown here is derived from an EMBL/GenBank/DDBJ whole genome shotgun (WGS) entry which is preliminary data.</text>
</comment>
<gene>
    <name evidence="2" type="ORF">CKAN_01825900</name>
</gene>
<feature type="compositionally biased region" description="Polar residues" evidence="1">
    <location>
        <begin position="13"/>
        <end position="26"/>
    </location>
</feature>
<proteinExistence type="predicted"/>
<feature type="region of interest" description="Disordered" evidence="1">
    <location>
        <begin position="1"/>
        <end position="118"/>
    </location>
</feature>
<organism evidence="2 3">
    <name type="scientific">Cinnamomum micranthum f. kanehirae</name>
    <dbReference type="NCBI Taxonomy" id="337451"/>
    <lineage>
        <taxon>Eukaryota</taxon>
        <taxon>Viridiplantae</taxon>
        <taxon>Streptophyta</taxon>
        <taxon>Embryophyta</taxon>
        <taxon>Tracheophyta</taxon>
        <taxon>Spermatophyta</taxon>
        <taxon>Magnoliopsida</taxon>
        <taxon>Magnoliidae</taxon>
        <taxon>Laurales</taxon>
        <taxon>Lauraceae</taxon>
        <taxon>Cinnamomum</taxon>
    </lineage>
</organism>
<feature type="compositionally biased region" description="Acidic residues" evidence="1">
    <location>
        <begin position="72"/>
        <end position="87"/>
    </location>
</feature>
<evidence type="ECO:0000313" key="2">
    <source>
        <dbReference type="EMBL" id="RWR89210.1"/>
    </source>
</evidence>
<reference evidence="2 3" key="1">
    <citation type="journal article" date="2019" name="Nat. Plants">
        <title>Stout camphor tree genome fills gaps in understanding of flowering plant genome evolution.</title>
        <authorList>
            <person name="Chaw S.M."/>
            <person name="Liu Y.C."/>
            <person name="Wu Y.W."/>
            <person name="Wang H.Y."/>
            <person name="Lin C.I."/>
            <person name="Wu C.S."/>
            <person name="Ke H.M."/>
            <person name="Chang L.Y."/>
            <person name="Hsu C.Y."/>
            <person name="Yang H.T."/>
            <person name="Sudianto E."/>
            <person name="Hsu M.H."/>
            <person name="Wu K.P."/>
            <person name="Wang L.N."/>
            <person name="Leebens-Mack J.H."/>
            <person name="Tsai I.J."/>
        </authorList>
    </citation>
    <scope>NUCLEOTIDE SEQUENCE [LARGE SCALE GENOMIC DNA]</scope>
    <source>
        <strain evidence="3">cv. Chaw 1501</strain>
        <tissue evidence="2">Young leaves</tissue>
    </source>
</reference>
<keyword evidence="3" id="KW-1185">Reference proteome</keyword>
<sequence>MPRRPSRRIGGTSRPTGGDASTSSKPSRVRTKIGVARPPRRGVHASSSTGIRQRPTASERRRKMVQDPLPEPVDEDIESSSEDDSSGDEAGPSSPPQLASHTMEATGEDDGSDRAKDHIRATLARTDEPSDFYIWALQTTLKILDGLPVTYRRSS</sequence>
<name>A0A3S3QR79_9MAGN</name>
<evidence type="ECO:0000256" key="1">
    <source>
        <dbReference type="SAM" id="MobiDB-lite"/>
    </source>
</evidence>
<dbReference type="AlphaFoldDB" id="A0A3S3QR79"/>
<dbReference type="EMBL" id="QPKB01000007">
    <property type="protein sequence ID" value="RWR89210.1"/>
    <property type="molecule type" value="Genomic_DNA"/>
</dbReference>
<evidence type="ECO:0000313" key="3">
    <source>
        <dbReference type="Proteomes" id="UP000283530"/>
    </source>
</evidence>
<protein>
    <submittedName>
        <fullName evidence="2">Uncharacterized protein</fullName>
    </submittedName>
</protein>